<name>A0A8S0Q5S5_OLEEU</name>
<feature type="non-terminal residue" evidence="2">
    <location>
        <position position="56"/>
    </location>
</feature>
<comment type="caution">
    <text evidence="2">The sequence shown here is derived from an EMBL/GenBank/DDBJ whole genome shotgun (WGS) entry which is preliminary data.</text>
</comment>
<evidence type="ECO:0000313" key="3">
    <source>
        <dbReference type="Proteomes" id="UP000594638"/>
    </source>
</evidence>
<feature type="compositionally biased region" description="Basic residues" evidence="1">
    <location>
        <begin position="47"/>
        <end position="56"/>
    </location>
</feature>
<evidence type="ECO:0000313" key="2">
    <source>
        <dbReference type="EMBL" id="CAA2959971.1"/>
    </source>
</evidence>
<reference evidence="2 3" key="1">
    <citation type="submission" date="2019-12" db="EMBL/GenBank/DDBJ databases">
        <authorList>
            <person name="Alioto T."/>
            <person name="Alioto T."/>
            <person name="Gomez Garrido J."/>
        </authorList>
    </citation>
    <scope>NUCLEOTIDE SEQUENCE [LARGE SCALE GENOMIC DNA]</scope>
</reference>
<dbReference type="Gramene" id="OE9A075799T2">
    <property type="protein sequence ID" value="OE9A075799C2"/>
    <property type="gene ID" value="OE9A075799"/>
</dbReference>
<dbReference type="Proteomes" id="UP000594638">
    <property type="component" value="Unassembled WGS sequence"/>
</dbReference>
<gene>
    <name evidence="2" type="ORF">OLEA9_A075799</name>
</gene>
<proteinExistence type="predicted"/>
<sequence length="56" mass="6105">MSTPNIGIAELYVMKKMIKEKKMPKSLGKKESSDSGSGSRGHSFCRGFHRIHPAAG</sequence>
<dbReference type="EMBL" id="CACTIH010000360">
    <property type="protein sequence ID" value="CAA2959971.1"/>
    <property type="molecule type" value="Genomic_DNA"/>
</dbReference>
<accession>A0A8S0Q5S5</accession>
<evidence type="ECO:0000256" key="1">
    <source>
        <dbReference type="SAM" id="MobiDB-lite"/>
    </source>
</evidence>
<keyword evidence="3" id="KW-1185">Reference proteome</keyword>
<dbReference type="AlphaFoldDB" id="A0A8S0Q5S5"/>
<feature type="region of interest" description="Disordered" evidence="1">
    <location>
        <begin position="22"/>
        <end position="56"/>
    </location>
</feature>
<protein>
    <submittedName>
        <fullName evidence="2">Uncharacterized protein</fullName>
    </submittedName>
</protein>
<feature type="compositionally biased region" description="Basic and acidic residues" evidence="1">
    <location>
        <begin position="22"/>
        <end position="33"/>
    </location>
</feature>
<organism evidence="2 3">
    <name type="scientific">Olea europaea subsp. europaea</name>
    <dbReference type="NCBI Taxonomy" id="158383"/>
    <lineage>
        <taxon>Eukaryota</taxon>
        <taxon>Viridiplantae</taxon>
        <taxon>Streptophyta</taxon>
        <taxon>Embryophyta</taxon>
        <taxon>Tracheophyta</taxon>
        <taxon>Spermatophyta</taxon>
        <taxon>Magnoliopsida</taxon>
        <taxon>eudicotyledons</taxon>
        <taxon>Gunneridae</taxon>
        <taxon>Pentapetalae</taxon>
        <taxon>asterids</taxon>
        <taxon>lamiids</taxon>
        <taxon>Lamiales</taxon>
        <taxon>Oleaceae</taxon>
        <taxon>Oleeae</taxon>
        <taxon>Olea</taxon>
    </lineage>
</organism>